<reference evidence="10" key="1">
    <citation type="journal article" date="2013" name="Nature">
        <title>Pan genome of the phytoplankton Emiliania underpins its global distribution.</title>
        <authorList>
            <person name="Read B.A."/>
            <person name="Kegel J."/>
            <person name="Klute M.J."/>
            <person name="Kuo A."/>
            <person name="Lefebvre S.C."/>
            <person name="Maumus F."/>
            <person name="Mayer C."/>
            <person name="Miller J."/>
            <person name="Monier A."/>
            <person name="Salamov A."/>
            <person name="Young J."/>
            <person name="Aguilar M."/>
            <person name="Claverie J.M."/>
            <person name="Frickenhaus S."/>
            <person name="Gonzalez K."/>
            <person name="Herman E.K."/>
            <person name="Lin Y.C."/>
            <person name="Napier J."/>
            <person name="Ogata H."/>
            <person name="Sarno A.F."/>
            <person name="Shmutz J."/>
            <person name="Schroeder D."/>
            <person name="de Vargas C."/>
            <person name="Verret F."/>
            <person name="von Dassow P."/>
            <person name="Valentin K."/>
            <person name="Van de Peer Y."/>
            <person name="Wheeler G."/>
            <person name="Dacks J.B."/>
            <person name="Delwiche C.F."/>
            <person name="Dyhrman S.T."/>
            <person name="Glockner G."/>
            <person name="John U."/>
            <person name="Richards T."/>
            <person name="Worden A.Z."/>
            <person name="Zhang X."/>
            <person name="Grigoriev I.V."/>
            <person name="Allen A.E."/>
            <person name="Bidle K."/>
            <person name="Borodovsky M."/>
            <person name="Bowler C."/>
            <person name="Brownlee C."/>
            <person name="Cock J.M."/>
            <person name="Elias M."/>
            <person name="Gladyshev V.N."/>
            <person name="Groth M."/>
            <person name="Guda C."/>
            <person name="Hadaegh A."/>
            <person name="Iglesias-Rodriguez M.D."/>
            <person name="Jenkins J."/>
            <person name="Jones B.M."/>
            <person name="Lawson T."/>
            <person name="Leese F."/>
            <person name="Lindquist E."/>
            <person name="Lobanov A."/>
            <person name="Lomsadze A."/>
            <person name="Malik S.B."/>
            <person name="Marsh M.E."/>
            <person name="Mackinder L."/>
            <person name="Mock T."/>
            <person name="Mueller-Roeber B."/>
            <person name="Pagarete A."/>
            <person name="Parker M."/>
            <person name="Probert I."/>
            <person name="Quesneville H."/>
            <person name="Raines C."/>
            <person name="Rensing S.A."/>
            <person name="Riano-Pachon D.M."/>
            <person name="Richier S."/>
            <person name="Rokitta S."/>
            <person name="Shiraiwa Y."/>
            <person name="Soanes D.M."/>
            <person name="van der Giezen M."/>
            <person name="Wahlund T.M."/>
            <person name="Williams B."/>
            <person name="Wilson W."/>
            <person name="Wolfe G."/>
            <person name="Wurch L.L."/>
        </authorList>
    </citation>
    <scope>NUCLEOTIDE SEQUENCE</scope>
</reference>
<evidence type="ECO:0000256" key="2">
    <source>
        <dbReference type="ARBA" id="ARBA00022741"/>
    </source>
</evidence>
<dbReference type="OMA" id="IECRTLM"/>
<dbReference type="NCBIfam" id="TIGR00231">
    <property type="entry name" value="small_GTP"/>
    <property type="match status" value="1"/>
</dbReference>
<dbReference type="GeneID" id="17253262"/>
<dbReference type="InterPro" id="IPR024156">
    <property type="entry name" value="Small_GTPase_ARF"/>
</dbReference>
<dbReference type="GO" id="GO:0003924">
    <property type="term" value="F:GTPase activity"/>
    <property type="evidence" value="ECO:0007669"/>
    <property type="project" value="InterPro"/>
</dbReference>
<feature type="binding site" evidence="5">
    <location>
        <position position="107"/>
    </location>
    <ligand>
        <name>Mg(2+)</name>
        <dbReference type="ChEBI" id="CHEBI:18420"/>
    </ligand>
</feature>
<keyword evidence="5" id="KW-0460">Magnesium</keyword>
<organism evidence="9 10">
    <name type="scientific">Emiliania huxleyi (strain CCMP1516)</name>
    <dbReference type="NCBI Taxonomy" id="280463"/>
    <lineage>
        <taxon>Eukaryota</taxon>
        <taxon>Haptista</taxon>
        <taxon>Haptophyta</taxon>
        <taxon>Prymnesiophyceae</taxon>
        <taxon>Isochrysidales</taxon>
        <taxon>Noelaerhabdaceae</taxon>
        <taxon>Emiliania</taxon>
    </lineage>
</organism>
<feature type="binding site" evidence="5">
    <location>
        <position position="90"/>
    </location>
    <ligand>
        <name>Mg(2+)</name>
        <dbReference type="ChEBI" id="CHEBI:18420"/>
    </ligand>
</feature>
<feature type="signal peptide" evidence="8">
    <location>
        <begin position="1"/>
        <end position="21"/>
    </location>
</feature>
<keyword evidence="7" id="KW-0175">Coiled coil</keyword>
<evidence type="ECO:0000256" key="5">
    <source>
        <dbReference type="PIRSR" id="PIRSR606689-2"/>
    </source>
</evidence>
<dbReference type="PROSITE" id="PS51419">
    <property type="entry name" value="RAB"/>
    <property type="match status" value="1"/>
</dbReference>
<dbReference type="PaxDb" id="2903-EOD07355"/>
<dbReference type="FunFam" id="3.40.50.300:FF:000412">
    <property type="entry name" value="ADP-ribosylation factor 1"/>
    <property type="match status" value="1"/>
</dbReference>
<evidence type="ECO:0000313" key="10">
    <source>
        <dbReference type="Proteomes" id="UP000013827"/>
    </source>
</evidence>
<dbReference type="GO" id="GO:0030010">
    <property type="term" value="P:establishment of cell polarity"/>
    <property type="evidence" value="ECO:0007669"/>
    <property type="project" value="UniProtKB-ARBA"/>
</dbReference>
<keyword evidence="10" id="KW-1185">Reference proteome</keyword>
<evidence type="ECO:0000256" key="7">
    <source>
        <dbReference type="SAM" id="Coils"/>
    </source>
</evidence>
<name>A0A0D3I7X0_EMIH1</name>
<dbReference type="PANTHER" id="PTHR11711">
    <property type="entry name" value="ADP RIBOSYLATION FACTOR-RELATED"/>
    <property type="match status" value="1"/>
</dbReference>
<dbReference type="Gene3D" id="3.40.50.300">
    <property type="entry name" value="P-loop containing nucleotide triphosphate hydrolases"/>
    <property type="match status" value="1"/>
</dbReference>
<dbReference type="RefSeq" id="XP_005779097.1">
    <property type="nucleotide sequence ID" value="XM_005779040.1"/>
</dbReference>
<evidence type="ECO:0000256" key="1">
    <source>
        <dbReference type="ARBA" id="ARBA00010290"/>
    </source>
</evidence>
<dbReference type="InterPro" id="IPR006689">
    <property type="entry name" value="Small_GTPase_ARF/SAR"/>
</dbReference>
<feature type="binding site" evidence="4">
    <location>
        <begin position="83"/>
        <end position="90"/>
    </location>
    <ligand>
        <name>GTP</name>
        <dbReference type="ChEBI" id="CHEBI:37565"/>
    </ligand>
</feature>
<dbReference type="GO" id="GO:0046872">
    <property type="term" value="F:metal ion binding"/>
    <property type="evidence" value="ECO:0007669"/>
    <property type="project" value="UniProtKB-KW"/>
</dbReference>
<dbReference type="SMART" id="SM00177">
    <property type="entry name" value="ARF"/>
    <property type="match status" value="1"/>
</dbReference>
<dbReference type="CDD" id="cd00878">
    <property type="entry name" value="Arf_Arl"/>
    <property type="match status" value="1"/>
</dbReference>
<keyword evidence="8" id="KW-0732">Signal</keyword>
<dbReference type="EnsemblProtists" id="EOD26668">
    <property type="protein sequence ID" value="EOD26668"/>
    <property type="gene ID" value="EMIHUDRAFT_508457"/>
</dbReference>
<protein>
    <recommendedName>
        <fullName evidence="11">ADP-ribosylation factor</fullName>
    </recommendedName>
</protein>
<comment type="similarity">
    <text evidence="1 6">Belongs to the small GTPase superfamily. Arf family.</text>
</comment>
<dbReference type="RefSeq" id="XP_005759784.1">
    <property type="nucleotide sequence ID" value="XM_005759727.1"/>
</dbReference>
<accession>A0A0D3I7X0</accession>
<evidence type="ECO:0000313" key="9">
    <source>
        <dbReference type="EnsemblProtists" id="EOD07355"/>
    </source>
</evidence>
<dbReference type="eggNOG" id="KOG0070">
    <property type="taxonomic scope" value="Eukaryota"/>
</dbReference>
<dbReference type="GO" id="GO:0005525">
    <property type="term" value="F:GTP binding"/>
    <property type="evidence" value="ECO:0007669"/>
    <property type="project" value="UniProtKB-KW"/>
</dbReference>
<dbReference type="Pfam" id="PF00025">
    <property type="entry name" value="Arf"/>
    <property type="match status" value="1"/>
</dbReference>
<evidence type="ECO:0000256" key="3">
    <source>
        <dbReference type="ARBA" id="ARBA00023134"/>
    </source>
</evidence>
<dbReference type="GeneID" id="17272205"/>
<evidence type="ECO:0008006" key="11">
    <source>
        <dbReference type="Google" id="ProtNLM"/>
    </source>
</evidence>
<dbReference type="HOGENOM" id="CLU_040729_7_2_1"/>
<proteinExistence type="inferred from homology"/>
<feature type="binding site" evidence="4">
    <location>
        <begin position="185"/>
        <end position="188"/>
    </location>
    <ligand>
        <name>GTP</name>
        <dbReference type="ChEBI" id="CHEBI:37565"/>
    </ligand>
</feature>
<feature type="chain" id="PRO_5044053467" description="ADP-ribosylation factor" evidence="8">
    <location>
        <begin position="22"/>
        <end position="242"/>
    </location>
</feature>
<evidence type="ECO:0000256" key="4">
    <source>
        <dbReference type="PIRSR" id="PIRSR606689-1"/>
    </source>
</evidence>
<dbReference type="KEGG" id="ehx:EMIHUDRAFT_508457"/>
<keyword evidence="5" id="KW-0479">Metal-binding</keyword>
<dbReference type="PROSITE" id="PS51417">
    <property type="entry name" value="ARF"/>
    <property type="match status" value="1"/>
</dbReference>
<dbReference type="InterPro" id="IPR027417">
    <property type="entry name" value="P-loop_NTPase"/>
</dbReference>
<dbReference type="AlphaFoldDB" id="A0A0D3I7X0"/>
<evidence type="ECO:0000256" key="6">
    <source>
        <dbReference type="RuleBase" id="RU003925"/>
    </source>
</evidence>
<dbReference type="STRING" id="2903.R1CUG2"/>
<feature type="binding site" evidence="4">
    <location>
        <position position="129"/>
    </location>
    <ligand>
        <name>GTP</name>
        <dbReference type="ChEBI" id="CHEBI:37565"/>
    </ligand>
</feature>
<keyword evidence="2 4" id="KW-0547">Nucleotide-binding</keyword>
<keyword evidence="3 4" id="KW-0342">GTP-binding</keyword>
<dbReference type="KEGG" id="ehx:EMIHUDRAFT_508456"/>
<evidence type="ECO:0000256" key="8">
    <source>
        <dbReference type="SAM" id="SignalP"/>
    </source>
</evidence>
<reference evidence="9" key="2">
    <citation type="submission" date="2024-10" db="UniProtKB">
        <authorList>
            <consortium name="EnsemblProtists"/>
        </authorList>
    </citation>
    <scope>IDENTIFICATION</scope>
</reference>
<feature type="coiled-coil region" evidence="7">
    <location>
        <begin position="152"/>
        <end position="179"/>
    </location>
</feature>
<dbReference type="EnsemblProtists" id="EOD07355">
    <property type="protein sequence ID" value="EOD07355"/>
    <property type="gene ID" value="EMIHUDRAFT_508456"/>
</dbReference>
<dbReference type="SMART" id="SM00175">
    <property type="entry name" value="RAB"/>
    <property type="match status" value="1"/>
</dbReference>
<dbReference type="SMART" id="SM00178">
    <property type="entry name" value="SAR"/>
    <property type="match status" value="1"/>
</dbReference>
<dbReference type="SUPFAM" id="SSF52540">
    <property type="entry name" value="P-loop containing nucleoside triphosphate hydrolases"/>
    <property type="match status" value="1"/>
</dbReference>
<dbReference type="PRINTS" id="PR00328">
    <property type="entry name" value="SAR1GTPBP"/>
</dbReference>
<sequence>MLAVAKTVVALVALSASSVAASDIAAAGRGSVLRASRGSDARTGVADLTQVGSALQLRGGGSTLSRLLPILLGRRHCKILMLGLDSAGKTTILYQLKLGELAATTPTLGVNVETVTYKNIEFMVMDMGGQDKIRALWSHYYDGANALIFVVDSSDEERLAEAKEELRKLLGEEALKEALLLVFANKQDLPQALSVQQVADTLELSAIPHRSWYIQACSATTGAGISDGLDWLAKKLAAQERT</sequence>
<dbReference type="InterPro" id="IPR005225">
    <property type="entry name" value="Small_GTP-bd"/>
</dbReference>
<dbReference type="Proteomes" id="UP000013827">
    <property type="component" value="Unassembled WGS sequence"/>
</dbReference>